<evidence type="ECO:0000256" key="7">
    <source>
        <dbReference type="ARBA" id="ARBA00038093"/>
    </source>
</evidence>
<dbReference type="EMBL" id="CAADEX010000063">
    <property type="protein sequence ID" value="VFJ57119.1"/>
    <property type="molecule type" value="Genomic_DNA"/>
</dbReference>
<dbReference type="GO" id="GO:0046872">
    <property type="term" value="F:metal ion binding"/>
    <property type="evidence" value="ECO:0007669"/>
    <property type="project" value="UniProtKB-KW"/>
</dbReference>
<dbReference type="InterPro" id="IPR002716">
    <property type="entry name" value="PIN_dom"/>
</dbReference>
<reference evidence="10" key="1">
    <citation type="submission" date="2019-02" db="EMBL/GenBank/DDBJ databases">
        <authorList>
            <person name="Gruber-Vodicka R. H."/>
            <person name="Seah K. B. B."/>
        </authorList>
    </citation>
    <scope>NUCLEOTIDE SEQUENCE</scope>
    <source>
        <strain evidence="9">BECK_DK161</strain>
        <strain evidence="10">BECK_DK47</strain>
    </source>
</reference>
<evidence type="ECO:0000256" key="3">
    <source>
        <dbReference type="ARBA" id="ARBA00022722"/>
    </source>
</evidence>
<comment type="cofactor">
    <cofactor evidence="1">
        <name>Mg(2+)</name>
        <dbReference type="ChEBI" id="CHEBI:18420"/>
    </cofactor>
</comment>
<organism evidence="10">
    <name type="scientific">Candidatus Kentrum sp. DK</name>
    <dbReference type="NCBI Taxonomy" id="2126562"/>
    <lineage>
        <taxon>Bacteria</taxon>
        <taxon>Pseudomonadati</taxon>
        <taxon>Pseudomonadota</taxon>
        <taxon>Gammaproteobacteria</taxon>
        <taxon>Candidatus Kentrum</taxon>
    </lineage>
</organism>
<evidence type="ECO:0000256" key="4">
    <source>
        <dbReference type="ARBA" id="ARBA00022723"/>
    </source>
</evidence>
<dbReference type="PANTHER" id="PTHR33653:SF1">
    <property type="entry name" value="RIBONUCLEASE VAPC2"/>
    <property type="match status" value="1"/>
</dbReference>
<dbReference type="GO" id="GO:0004519">
    <property type="term" value="F:endonuclease activity"/>
    <property type="evidence" value="ECO:0007669"/>
    <property type="project" value="UniProtKB-KW"/>
</dbReference>
<dbReference type="EMBL" id="CAADEY010000008">
    <property type="protein sequence ID" value="VFJ44465.1"/>
    <property type="molecule type" value="Genomic_DNA"/>
</dbReference>
<dbReference type="SUPFAM" id="SSF88723">
    <property type="entry name" value="PIN domain-like"/>
    <property type="match status" value="1"/>
</dbReference>
<name>A0A450SSU7_9GAMM</name>
<dbReference type="InterPro" id="IPR050556">
    <property type="entry name" value="Type_II_TA_system_RNase"/>
</dbReference>
<comment type="similarity">
    <text evidence="7">Belongs to the PINc/VapC protein family.</text>
</comment>
<keyword evidence="5" id="KW-0378">Hydrolase</keyword>
<dbReference type="AlphaFoldDB" id="A0A450SSU7"/>
<keyword evidence="3" id="KW-0540">Nuclease</keyword>
<keyword evidence="6" id="KW-0460">Magnesium</keyword>
<gene>
    <name evidence="10" type="ORF">BECKDK2373B_GA0170837_106324</name>
    <name evidence="9" type="ORF">BECKDK2373C_GA0170839_100820</name>
</gene>
<dbReference type="CDD" id="cd18747">
    <property type="entry name" value="PIN_VapC4-5_FitB-like"/>
    <property type="match status" value="1"/>
</dbReference>
<keyword evidence="2" id="KW-1277">Toxin-antitoxin system</keyword>
<dbReference type="GO" id="GO:0016787">
    <property type="term" value="F:hydrolase activity"/>
    <property type="evidence" value="ECO:0007669"/>
    <property type="project" value="UniProtKB-KW"/>
</dbReference>
<keyword evidence="4" id="KW-0479">Metal-binding</keyword>
<sequence>MTPRYLLDTNILSEAVKPDPSPLVLARADRFGDELATASIVVHELLFGCLRLPFASKRRATLQIYIEQIVLTGLPILPYDTAAALWHSQERARLAAQGRTSPFIDGQIAAIAKVNDLILVTRNIDDFIGFEGLVVENWFD</sequence>
<protein>
    <submittedName>
        <fullName evidence="10">tRNA(fMet)-specific endonuclease VapC</fullName>
    </submittedName>
</protein>
<accession>A0A450SSU7</accession>
<evidence type="ECO:0000313" key="9">
    <source>
        <dbReference type="EMBL" id="VFJ44465.1"/>
    </source>
</evidence>
<evidence type="ECO:0000256" key="1">
    <source>
        <dbReference type="ARBA" id="ARBA00001946"/>
    </source>
</evidence>
<dbReference type="Gene3D" id="3.40.50.1010">
    <property type="entry name" value="5'-nuclease"/>
    <property type="match status" value="1"/>
</dbReference>
<evidence type="ECO:0000259" key="8">
    <source>
        <dbReference type="Pfam" id="PF01850"/>
    </source>
</evidence>
<dbReference type="PANTHER" id="PTHR33653">
    <property type="entry name" value="RIBONUCLEASE VAPC2"/>
    <property type="match status" value="1"/>
</dbReference>
<dbReference type="InterPro" id="IPR029060">
    <property type="entry name" value="PIN-like_dom_sf"/>
</dbReference>
<evidence type="ECO:0000256" key="6">
    <source>
        <dbReference type="ARBA" id="ARBA00022842"/>
    </source>
</evidence>
<evidence type="ECO:0000256" key="5">
    <source>
        <dbReference type="ARBA" id="ARBA00022801"/>
    </source>
</evidence>
<feature type="domain" description="PIN" evidence="8">
    <location>
        <begin position="5"/>
        <end position="125"/>
    </location>
</feature>
<evidence type="ECO:0000313" key="10">
    <source>
        <dbReference type="EMBL" id="VFJ57119.1"/>
    </source>
</evidence>
<evidence type="ECO:0000256" key="2">
    <source>
        <dbReference type="ARBA" id="ARBA00022649"/>
    </source>
</evidence>
<dbReference type="Pfam" id="PF01850">
    <property type="entry name" value="PIN"/>
    <property type="match status" value="1"/>
</dbReference>
<keyword evidence="10" id="KW-0255">Endonuclease</keyword>
<proteinExistence type="inferred from homology"/>